<dbReference type="PANTHER" id="PTHR30399">
    <property type="entry name" value="UNCHARACTERIZED PROTEIN YGJP"/>
    <property type="match status" value="1"/>
</dbReference>
<dbReference type="Proteomes" id="UP001431902">
    <property type="component" value="Unassembled WGS sequence"/>
</dbReference>
<dbReference type="Pfam" id="PF01863">
    <property type="entry name" value="YgjP-like"/>
    <property type="match status" value="1"/>
</dbReference>
<dbReference type="Gene3D" id="3.30.2010.10">
    <property type="entry name" value="Metalloproteases ('zincins'), catalytic domain"/>
    <property type="match status" value="1"/>
</dbReference>
<dbReference type="InterPro" id="IPR053136">
    <property type="entry name" value="UTP_pyrophosphatase-like"/>
</dbReference>
<dbReference type="EMBL" id="JASGBH010000012">
    <property type="protein sequence ID" value="MDI9235036.1"/>
    <property type="molecule type" value="Genomic_DNA"/>
</dbReference>
<organism evidence="3 4">
    <name type="scientific">Limnohabitans lacus</name>
    <dbReference type="NCBI Taxonomy" id="3045173"/>
    <lineage>
        <taxon>Bacteria</taxon>
        <taxon>Pseudomonadati</taxon>
        <taxon>Pseudomonadota</taxon>
        <taxon>Betaproteobacteria</taxon>
        <taxon>Burkholderiales</taxon>
        <taxon>Comamonadaceae</taxon>
        <taxon>Limnohabitans</taxon>
    </lineage>
</organism>
<keyword evidence="3" id="KW-0482">Metalloprotease</keyword>
<dbReference type="EC" id="3.4.-.-" evidence="3"/>
<name>A0ABT6XAD3_9BURK</name>
<dbReference type="CDD" id="cd07344">
    <property type="entry name" value="M48_yhfN_like"/>
    <property type="match status" value="1"/>
</dbReference>
<feature type="region of interest" description="Disordered" evidence="1">
    <location>
        <begin position="35"/>
        <end position="71"/>
    </location>
</feature>
<dbReference type="GO" id="GO:0008237">
    <property type="term" value="F:metallopeptidase activity"/>
    <property type="evidence" value="ECO:0007669"/>
    <property type="project" value="UniProtKB-KW"/>
</dbReference>
<keyword evidence="4" id="KW-1185">Reference proteome</keyword>
<evidence type="ECO:0000313" key="3">
    <source>
        <dbReference type="EMBL" id="MDI9235036.1"/>
    </source>
</evidence>
<dbReference type="InterPro" id="IPR002725">
    <property type="entry name" value="YgjP-like_metallopeptidase"/>
</dbReference>
<gene>
    <name evidence="3" type="ORF">QLQ16_14445</name>
</gene>
<comment type="caution">
    <text evidence="3">The sequence shown here is derived from an EMBL/GenBank/DDBJ whole genome shotgun (WGS) entry which is preliminary data.</text>
</comment>
<proteinExistence type="predicted"/>
<feature type="domain" description="YgjP-like metallopeptidase" evidence="2">
    <location>
        <begin position="94"/>
        <end position="301"/>
    </location>
</feature>
<evidence type="ECO:0000256" key="1">
    <source>
        <dbReference type="SAM" id="MobiDB-lite"/>
    </source>
</evidence>
<sequence>MRAPLQFVLDFFTGGDPVLPAPHKAAPTDLAGAVANLPPSAEPRAAPQAKPPSDLTPPQALPEPSGFSHPAANRHAVLHGMTVSFLFERSRRRTIGFMVGAEGLVVRAPSWVTLREVDAAVQEKGAWIVAKLQQTRQRQTEQFQQAIEWTHGAHVPFLGGTVQLCVLERGTPQAAAADVQRLPVSVPPGASATQVREVAEAWLKKQARTLFEQRLQHFAPLLGVQWRKLSLSSASTRWGSARSDGHIRLNWRLIHLPVSQIDYVVVHELAHLREMNHSPRFWETVGEVMPDYAQRRKALKESPVGLAQD</sequence>
<keyword evidence="3" id="KW-0378">Hydrolase</keyword>
<evidence type="ECO:0000313" key="4">
    <source>
        <dbReference type="Proteomes" id="UP001431902"/>
    </source>
</evidence>
<dbReference type="PANTHER" id="PTHR30399:SF1">
    <property type="entry name" value="UTP PYROPHOSPHATASE"/>
    <property type="match status" value="1"/>
</dbReference>
<protein>
    <submittedName>
        <fullName evidence="3">SprT family zinc-dependent metalloprotease</fullName>
        <ecNumber evidence="3">3.4.-.-</ecNumber>
    </submittedName>
</protein>
<evidence type="ECO:0000259" key="2">
    <source>
        <dbReference type="Pfam" id="PF01863"/>
    </source>
</evidence>
<keyword evidence="3" id="KW-0645">Protease</keyword>
<reference evidence="3" key="1">
    <citation type="submission" date="2023-05" db="EMBL/GenBank/DDBJ databases">
        <title>Limnohabitans sp. strain HM2-2 Genome sequencing and assembly.</title>
        <authorList>
            <person name="Jung Y."/>
        </authorList>
    </citation>
    <scope>NUCLEOTIDE SEQUENCE</scope>
    <source>
        <strain evidence="3">HM2-2</strain>
    </source>
</reference>
<accession>A0ABT6XAD3</accession>
<dbReference type="RefSeq" id="WP_283225379.1">
    <property type="nucleotide sequence ID" value="NZ_JASGBH010000012.1"/>
</dbReference>